<proteinExistence type="predicted"/>
<evidence type="ECO:0000313" key="3">
    <source>
        <dbReference type="Proteomes" id="UP000004946"/>
    </source>
</evidence>
<name>E6K2N4_PARDN</name>
<protein>
    <recommendedName>
        <fullName evidence="4">Beta-carotene 15,15'-monooxygenase</fullName>
    </recommendedName>
</protein>
<keyword evidence="3" id="KW-1185">Reference proteome</keyword>
<feature type="transmembrane region" description="Helical" evidence="1">
    <location>
        <begin position="169"/>
        <end position="193"/>
    </location>
</feature>
<feature type="transmembrane region" description="Helical" evidence="1">
    <location>
        <begin position="108"/>
        <end position="132"/>
    </location>
</feature>
<dbReference type="EMBL" id="AEON01000002">
    <property type="protein sequence ID" value="EFT82588.1"/>
    <property type="molecule type" value="Genomic_DNA"/>
</dbReference>
<keyword evidence="1" id="KW-0812">Transmembrane</keyword>
<reference evidence="2 3" key="1">
    <citation type="submission" date="2010-12" db="EMBL/GenBank/DDBJ databases">
        <authorList>
            <person name="Muzny D."/>
            <person name="Qin X."/>
            <person name="Buhay C."/>
            <person name="Dugan-Rocha S."/>
            <person name="Ding Y."/>
            <person name="Chen G."/>
            <person name="Hawes A."/>
            <person name="Holder M."/>
            <person name="Jhangiani S."/>
            <person name="Johnson A."/>
            <person name="Khan Z."/>
            <person name="Li Z."/>
            <person name="Liu W."/>
            <person name="Liu X."/>
            <person name="Perez L."/>
            <person name="Shen H."/>
            <person name="Wang Q."/>
            <person name="Watt J."/>
            <person name="Xi L."/>
            <person name="Xin Y."/>
            <person name="Zhou J."/>
            <person name="Deng J."/>
            <person name="Jiang H."/>
            <person name="Liu Y."/>
            <person name="Qu J."/>
            <person name="Song X.-Z."/>
            <person name="Zhang L."/>
            <person name="Villasana D."/>
            <person name="Johnson A."/>
            <person name="Liu J."/>
            <person name="Liyanage D."/>
            <person name="Lorensuhewa L."/>
            <person name="Robinson T."/>
            <person name="Song A."/>
            <person name="Song B.-B."/>
            <person name="Dinh H."/>
            <person name="Thornton R."/>
            <person name="Coyle M."/>
            <person name="Francisco L."/>
            <person name="Jackson L."/>
            <person name="Javaid M."/>
            <person name="Korchina V."/>
            <person name="Kovar C."/>
            <person name="Mata R."/>
            <person name="Mathew T."/>
            <person name="Ngo R."/>
            <person name="Nguyen L."/>
            <person name="Nguyen N."/>
            <person name="Okwuonu G."/>
            <person name="Ongeri F."/>
            <person name="Pham C."/>
            <person name="Simmons D."/>
            <person name="Wilczek-Boney K."/>
            <person name="Hale W."/>
            <person name="Jakkamsetti A."/>
            <person name="Pham P."/>
            <person name="Ruth R."/>
            <person name="San Lucas F."/>
            <person name="Warren J."/>
            <person name="Zhang J."/>
            <person name="Zhao Z."/>
            <person name="Zhou C."/>
            <person name="Zhu D."/>
            <person name="Lee S."/>
            <person name="Bess C."/>
            <person name="Blankenburg K."/>
            <person name="Forbes L."/>
            <person name="Fu Q."/>
            <person name="Gubbala S."/>
            <person name="Hirani K."/>
            <person name="Jayaseelan J.C."/>
            <person name="Lara F."/>
            <person name="Munidasa M."/>
            <person name="Palculict T."/>
            <person name="Patil S."/>
            <person name="Pu L.-L."/>
            <person name="Saada N."/>
            <person name="Tang L."/>
            <person name="Weissenberger G."/>
            <person name="Zhu Y."/>
            <person name="Hemphill L."/>
            <person name="Shang Y."/>
            <person name="Youmans B."/>
            <person name="Ayvaz T."/>
            <person name="Ross M."/>
            <person name="Santibanez J."/>
            <person name="Aqrawi P."/>
            <person name="Gross S."/>
            <person name="Joshi V."/>
            <person name="Fowler G."/>
            <person name="Nazareth L."/>
            <person name="Reid J."/>
            <person name="Worley K."/>
            <person name="Petrosino J."/>
            <person name="Highlander S."/>
            <person name="Gibbs R."/>
        </authorList>
    </citation>
    <scope>NUCLEOTIDE SEQUENCE [LARGE SCALE GENOMIC DNA]</scope>
    <source>
        <strain evidence="2 3">DSM 10105</strain>
    </source>
</reference>
<feature type="transmembrane region" description="Helical" evidence="1">
    <location>
        <begin position="33"/>
        <end position="52"/>
    </location>
</feature>
<dbReference type="HOGENOM" id="CLU_986406_0_0_11"/>
<dbReference type="RefSeq" id="WP_006289762.1">
    <property type="nucleotide sequence ID" value="NZ_AP012333.1"/>
</dbReference>
<feature type="transmembrane region" description="Helical" evidence="1">
    <location>
        <begin position="72"/>
        <end position="96"/>
    </location>
</feature>
<organism evidence="2 3">
    <name type="scientific">Parascardovia denticolens DSM 10105 = JCM 12538</name>
    <dbReference type="NCBI Taxonomy" id="864564"/>
    <lineage>
        <taxon>Bacteria</taxon>
        <taxon>Bacillati</taxon>
        <taxon>Actinomycetota</taxon>
        <taxon>Actinomycetes</taxon>
        <taxon>Bifidobacteriales</taxon>
        <taxon>Bifidobacteriaceae</taxon>
        <taxon>Parascardovia</taxon>
    </lineage>
</organism>
<accession>E6K2N4</accession>
<comment type="caution">
    <text evidence="2">The sequence shown here is derived from an EMBL/GenBank/DDBJ whole genome shotgun (WGS) entry which is preliminary data.</text>
</comment>
<keyword evidence="1" id="KW-1133">Transmembrane helix</keyword>
<dbReference type="AlphaFoldDB" id="E6K2N4"/>
<dbReference type="Proteomes" id="UP000004946">
    <property type="component" value="Chromosome"/>
</dbReference>
<evidence type="ECO:0008006" key="4">
    <source>
        <dbReference type="Google" id="ProtNLM"/>
    </source>
</evidence>
<keyword evidence="1" id="KW-0472">Membrane</keyword>
<evidence type="ECO:0000256" key="1">
    <source>
        <dbReference type="SAM" id="Phobius"/>
    </source>
</evidence>
<gene>
    <name evidence="2" type="ORF">HMPREF0620_1273</name>
</gene>
<sequence>MFNQSYKQISGYIQRKDINETLKFSYSNFFTKFGVFILAIGFVIMLYVIGIGPAQGNWGETGNRVASILINIMGPLVKISDLIFFLMLLAWVIMPYYNRGVASVQGSLIGLVWSITTFFSISSIITLVLVIVQGWISFFVQLFIIFMYLCVSTYIWIMKIHGKETRISNLKATITTLALMLIINIVMATYSVIVKHLNFELTLGSASVILYILLIFLLFYQLDRVYKLIYIQKYNRQFRVAYKIPDKKWWFTAKRAVKHPRVYPPVEEGTKEPTPKEENKHG</sequence>
<feature type="transmembrane region" description="Helical" evidence="1">
    <location>
        <begin position="138"/>
        <end position="157"/>
    </location>
</feature>
<evidence type="ECO:0000313" key="2">
    <source>
        <dbReference type="EMBL" id="EFT82588.1"/>
    </source>
</evidence>
<feature type="transmembrane region" description="Helical" evidence="1">
    <location>
        <begin position="199"/>
        <end position="220"/>
    </location>
</feature>